<evidence type="ECO:0000313" key="2">
    <source>
        <dbReference type="WBParaSite" id="PSU_v2.g16458.t1"/>
    </source>
</evidence>
<organism evidence="1 2">
    <name type="scientific">Panagrolaimus superbus</name>
    <dbReference type="NCBI Taxonomy" id="310955"/>
    <lineage>
        <taxon>Eukaryota</taxon>
        <taxon>Metazoa</taxon>
        <taxon>Ecdysozoa</taxon>
        <taxon>Nematoda</taxon>
        <taxon>Chromadorea</taxon>
        <taxon>Rhabditida</taxon>
        <taxon>Tylenchina</taxon>
        <taxon>Panagrolaimomorpha</taxon>
        <taxon>Panagrolaimoidea</taxon>
        <taxon>Panagrolaimidae</taxon>
        <taxon>Panagrolaimus</taxon>
    </lineage>
</organism>
<keyword evidence="1" id="KW-1185">Reference proteome</keyword>
<dbReference type="WBParaSite" id="PSU_v2.g16458.t1">
    <property type="protein sequence ID" value="PSU_v2.g16458.t1"/>
    <property type="gene ID" value="PSU_v2.g16458"/>
</dbReference>
<protein>
    <submittedName>
        <fullName evidence="2">Uncharacterized protein</fullName>
    </submittedName>
</protein>
<accession>A0A914YCH6</accession>
<proteinExistence type="predicted"/>
<dbReference type="AlphaFoldDB" id="A0A914YCH6"/>
<reference evidence="2" key="1">
    <citation type="submission" date="2022-11" db="UniProtKB">
        <authorList>
            <consortium name="WormBaseParasite"/>
        </authorList>
    </citation>
    <scope>IDENTIFICATION</scope>
</reference>
<dbReference type="Proteomes" id="UP000887577">
    <property type="component" value="Unplaced"/>
</dbReference>
<name>A0A914YCH6_9BILA</name>
<sequence length="106" mass="11071">MDAGAQMPHAGGGMQRWARLCIDVAAIRCQALDDGLDHVAVLVMVLVRGQQRLRGALVLGGIGTAACGPGQRMRQQLRAALAQQQFRCCADQPGRCLPSSTGSGTA</sequence>
<evidence type="ECO:0000313" key="1">
    <source>
        <dbReference type="Proteomes" id="UP000887577"/>
    </source>
</evidence>